<comment type="caution">
    <text evidence="1">The sequence shown here is derived from an EMBL/GenBank/DDBJ whole genome shotgun (WGS) entry which is preliminary data.</text>
</comment>
<gene>
    <name evidence="1" type="ORF">FA95DRAFT_944979</name>
</gene>
<sequence length="498" mass="56418">MSLPFLSRLHGREYVAVFFGLIFIVFEGILHIIILLLPKPVIMWFYHRSRTLFNRFMGNRHKHEPKARLADRIRRAADFEELCRIFGYFNEEHVVLTKDGYLLGIHRVPGRKGEATPAPGTSTGKPVVYLHHGLLMNSEVWVCLTDAERSLPFVLAEKGFDVWLGNNRGNKYSKKSIHHDPNSHKFWDYSLDDFAWHDIPDAIEYILQITGAPSLSYVGFSQGTAQAFAALSIHPQLNAKVNVFIALAPAMSPAGLAAPIVDALMKASPTLLFLIFGRRAILSSAIMWQQILYPPIFSRFIDYSLAFLFSWRSKNISGSQKIAAYAHLYSFASTKSVVHWFQIMRTGRFLMYDDDPFTTRQSVRSGYRPAAFPTRNIATSVVLLYGDSDSLVDIETMRRELPAHRVEAYPLRGYEHLDVLWGENVHVDVIPQVVRHLRQHCMQPEAIDGLFSAKENGLKRRPPTLRDSPLIKDSPYLGVDTDAFSVNGTTSGYSTSTD</sequence>
<protein>
    <submittedName>
        <fullName evidence="1">Triacylglycerol lipase</fullName>
    </submittedName>
</protein>
<name>A0ACB8SAN8_9AGAM</name>
<dbReference type="Proteomes" id="UP000814033">
    <property type="component" value="Unassembled WGS sequence"/>
</dbReference>
<keyword evidence="2" id="KW-1185">Reference proteome</keyword>
<reference evidence="1" key="1">
    <citation type="submission" date="2021-02" db="EMBL/GenBank/DDBJ databases">
        <authorList>
            <consortium name="DOE Joint Genome Institute"/>
            <person name="Ahrendt S."/>
            <person name="Looney B.P."/>
            <person name="Miyauchi S."/>
            <person name="Morin E."/>
            <person name="Drula E."/>
            <person name="Courty P.E."/>
            <person name="Chicoki N."/>
            <person name="Fauchery L."/>
            <person name="Kohler A."/>
            <person name="Kuo A."/>
            <person name="Labutti K."/>
            <person name="Pangilinan J."/>
            <person name="Lipzen A."/>
            <person name="Riley R."/>
            <person name="Andreopoulos W."/>
            <person name="He G."/>
            <person name="Johnson J."/>
            <person name="Barry K.W."/>
            <person name="Grigoriev I.V."/>
            <person name="Nagy L."/>
            <person name="Hibbett D."/>
            <person name="Henrissat B."/>
            <person name="Matheny P.B."/>
            <person name="Labbe J."/>
            <person name="Martin F."/>
        </authorList>
    </citation>
    <scope>NUCLEOTIDE SEQUENCE</scope>
    <source>
        <strain evidence="1">FP105234-sp</strain>
    </source>
</reference>
<evidence type="ECO:0000313" key="1">
    <source>
        <dbReference type="EMBL" id="KAI0053238.1"/>
    </source>
</evidence>
<reference evidence="1" key="2">
    <citation type="journal article" date="2022" name="New Phytol.">
        <title>Evolutionary transition to the ectomycorrhizal habit in the genomes of a hyperdiverse lineage of mushroom-forming fungi.</title>
        <authorList>
            <person name="Looney B."/>
            <person name="Miyauchi S."/>
            <person name="Morin E."/>
            <person name="Drula E."/>
            <person name="Courty P.E."/>
            <person name="Kohler A."/>
            <person name="Kuo A."/>
            <person name="LaButti K."/>
            <person name="Pangilinan J."/>
            <person name="Lipzen A."/>
            <person name="Riley R."/>
            <person name="Andreopoulos W."/>
            <person name="He G."/>
            <person name="Johnson J."/>
            <person name="Nolan M."/>
            <person name="Tritt A."/>
            <person name="Barry K.W."/>
            <person name="Grigoriev I.V."/>
            <person name="Nagy L.G."/>
            <person name="Hibbett D."/>
            <person name="Henrissat B."/>
            <person name="Matheny P.B."/>
            <person name="Labbe J."/>
            <person name="Martin F.M."/>
        </authorList>
    </citation>
    <scope>NUCLEOTIDE SEQUENCE</scope>
    <source>
        <strain evidence="1">FP105234-sp</strain>
    </source>
</reference>
<proteinExistence type="predicted"/>
<organism evidence="1 2">
    <name type="scientific">Auriscalpium vulgare</name>
    <dbReference type="NCBI Taxonomy" id="40419"/>
    <lineage>
        <taxon>Eukaryota</taxon>
        <taxon>Fungi</taxon>
        <taxon>Dikarya</taxon>
        <taxon>Basidiomycota</taxon>
        <taxon>Agaricomycotina</taxon>
        <taxon>Agaricomycetes</taxon>
        <taxon>Russulales</taxon>
        <taxon>Auriscalpiaceae</taxon>
        <taxon>Auriscalpium</taxon>
    </lineage>
</organism>
<dbReference type="EMBL" id="MU275841">
    <property type="protein sequence ID" value="KAI0053238.1"/>
    <property type="molecule type" value="Genomic_DNA"/>
</dbReference>
<evidence type="ECO:0000313" key="2">
    <source>
        <dbReference type="Proteomes" id="UP000814033"/>
    </source>
</evidence>
<accession>A0ACB8SAN8</accession>